<proteinExistence type="inferred from homology"/>
<accession>A0A1W1CM31</accession>
<dbReference type="InterPro" id="IPR020053">
    <property type="entry name" value="Ribosome-bd_factorA_CS"/>
</dbReference>
<sequence>MREEEIKRKRTESRLVELIPEALSGMNDNRINGLSVTEVVCSRGRYDAKVYLDKSYLNEKEQGEALKQLRVVSGYLSTYIRESEGWFKSPKFTFEFDDQLERISHIEALFKEIGKRKQKDANES</sequence>
<organism evidence="1">
    <name type="scientific">hydrothermal vent metagenome</name>
    <dbReference type="NCBI Taxonomy" id="652676"/>
    <lineage>
        <taxon>unclassified sequences</taxon>
        <taxon>metagenomes</taxon>
        <taxon>ecological metagenomes</taxon>
    </lineage>
</organism>
<dbReference type="GO" id="GO:0006364">
    <property type="term" value="P:rRNA processing"/>
    <property type="evidence" value="ECO:0007669"/>
    <property type="project" value="InterPro"/>
</dbReference>
<dbReference type="EMBL" id="FPHE01000157">
    <property type="protein sequence ID" value="SFV66819.1"/>
    <property type="molecule type" value="Genomic_DNA"/>
</dbReference>
<dbReference type="Pfam" id="PF02033">
    <property type="entry name" value="RBFA"/>
    <property type="match status" value="1"/>
</dbReference>
<name>A0A1W1CM31_9ZZZZ</name>
<dbReference type="Gene3D" id="3.30.300.20">
    <property type="match status" value="1"/>
</dbReference>
<protein>
    <submittedName>
        <fullName evidence="1">Ribosome-binding factor A</fullName>
    </submittedName>
</protein>
<dbReference type="SUPFAM" id="SSF89919">
    <property type="entry name" value="Ribosome-binding factor A, RbfA"/>
    <property type="match status" value="1"/>
</dbReference>
<dbReference type="HAMAP" id="MF_00003">
    <property type="entry name" value="RbfA"/>
    <property type="match status" value="1"/>
</dbReference>
<gene>
    <name evidence="1" type="ORF">MNB_SV-12-1208</name>
</gene>
<dbReference type="InterPro" id="IPR023799">
    <property type="entry name" value="RbfA_dom_sf"/>
</dbReference>
<evidence type="ECO:0000313" key="1">
    <source>
        <dbReference type="EMBL" id="SFV66819.1"/>
    </source>
</evidence>
<reference evidence="1" key="1">
    <citation type="submission" date="2016-10" db="EMBL/GenBank/DDBJ databases">
        <authorList>
            <person name="de Groot N.N."/>
        </authorList>
    </citation>
    <scope>NUCLEOTIDE SEQUENCE</scope>
</reference>
<dbReference type="InterPro" id="IPR015946">
    <property type="entry name" value="KH_dom-like_a/b"/>
</dbReference>
<dbReference type="NCBIfam" id="TIGR00082">
    <property type="entry name" value="rbfA"/>
    <property type="match status" value="1"/>
</dbReference>
<dbReference type="AlphaFoldDB" id="A0A1W1CM31"/>
<dbReference type="PROSITE" id="PS01319">
    <property type="entry name" value="RBFA"/>
    <property type="match status" value="1"/>
</dbReference>
<dbReference type="NCBIfam" id="NF001806">
    <property type="entry name" value="PRK00521.3-4"/>
    <property type="match status" value="1"/>
</dbReference>
<dbReference type="InterPro" id="IPR000238">
    <property type="entry name" value="RbfA"/>
</dbReference>